<gene>
    <name evidence="5" type="ORF">A3H71_01300</name>
</gene>
<evidence type="ECO:0000259" key="4">
    <source>
        <dbReference type="SMART" id="SM00560"/>
    </source>
</evidence>
<dbReference type="InterPro" id="IPR013320">
    <property type="entry name" value="ConA-like_dom_sf"/>
</dbReference>
<dbReference type="EMBL" id="MHQV01000008">
    <property type="protein sequence ID" value="OHA11522.1"/>
    <property type="molecule type" value="Genomic_DNA"/>
</dbReference>
<dbReference type="GO" id="GO:0071277">
    <property type="term" value="P:cellular response to calcium ion"/>
    <property type="evidence" value="ECO:0007669"/>
    <property type="project" value="TreeGrafter"/>
</dbReference>
<feature type="chain" id="PRO_5009583567" description="LamG-like jellyroll fold domain-containing protein" evidence="3">
    <location>
        <begin position="32"/>
        <end position="511"/>
    </location>
</feature>
<comment type="caution">
    <text evidence="5">The sequence shown here is derived from an EMBL/GenBank/DDBJ whole genome shotgun (WGS) entry which is preliminary data.</text>
</comment>
<protein>
    <recommendedName>
        <fullName evidence="4">LamG-like jellyroll fold domain-containing protein</fullName>
    </recommendedName>
</protein>
<dbReference type="Proteomes" id="UP000179052">
    <property type="component" value="Unassembled WGS sequence"/>
</dbReference>
<dbReference type="SMART" id="SM00560">
    <property type="entry name" value="LamGL"/>
    <property type="match status" value="2"/>
</dbReference>
<feature type="domain" description="LamG-like jellyroll fold" evidence="4">
    <location>
        <begin position="349"/>
        <end position="501"/>
    </location>
</feature>
<keyword evidence="1 3" id="KW-0732">Signal</keyword>
<accession>A0A1G2LL18</accession>
<organism evidence="5 6">
    <name type="scientific">Candidatus Sungbacteria bacterium RIFCSPLOWO2_02_FULL_48_13b</name>
    <dbReference type="NCBI Taxonomy" id="1802283"/>
    <lineage>
        <taxon>Bacteria</taxon>
        <taxon>Candidatus Sungiibacteriota</taxon>
    </lineage>
</organism>
<feature type="signal peptide" evidence="3">
    <location>
        <begin position="1"/>
        <end position="31"/>
    </location>
</feature>
<dbReference type="Pfam" id="PF13385">
    <property type="entry name" value="Laminin_G_3"/>
    <property type="match status" value="2"/>
</dbReference>
<dbReference type="GO" id="GO:0004930">
    <property type="term" value="F:G protein-coupled receptor activity"/>
    <property type="evidence" value="ECO:0007669"/>
    <property type="project" value="InterPro"/>
</dbReference>
<feature type="domain" description="LamG-like jellyroll fold" evidence="4">
    <location>
        <begin position="111"/>
        <end position="259"/>
    </location>
</feature>
<evidence type="ECO:0000313" key="5">
    <source>
        <dbReference type="EMBL" id="OHA11522.1"/>
    </source>
</evidence>
<sequence>MKMFNLKFKIGNLKFAFASIIFLFYAANADAGSIIQAPTYLGLSSGLVGSWTFNAPDMSGVTAFDRSGNNNNGTLANGPARAIGRIGQALNFDGSDDYVNAGSATVLDNISIVTYAAWIYPISYGENGRGNIINKTQLGNGPIFYVCQTTTNCGGSISNSFVYYQTFANGQTTWAAPSNSIPLNRWSHVAVTYTVNVANNPQLYLDGVPVVTTKTLSSTGANTDDSGNSLTIGNRANVDLTFNGLIDEVRVYNRALTPAEIRQLYKAGSSFHPNVTNKSTIRDGLVGHWSFDGADMGTTSARDASGNANTGWLINGTQKAIGRIGQALNFDGSNDYVNAGSAAALDNLSQISVSAWVFPRTFGGNGNNDGVIISKSNTSINVGGWGIQLTGSTGSPCTVVNFKFAVDYDVQDLRRDTNFGSITCGVWQHVVATWDGSANTSGIRLYINGVETSYGSEWSGVTSRVSDAAYPMRIGNSGLGNDTWGGIIDEVRVYNRALSPDEVKRLYNMGR</sequence>
<dbReference type="GO" id="GO:0010855">
    <property type="term" value="F:adenylate cyclase inhibitor activity"/>
    <property type="evidence" value="ECO:0007669"/>
    <property type="project" value="TreeGrafter"/>
</dbReference>
<dbReference type="PANTHER" id="PTHR46682:SF1">
    <property type="entry name" value="ADHESION G-PROTEIN COUPLED RECEPTOR V1"/>
    <property type="match status" value="1"/>
</dbReference>
<keyword evidence="2" id="KW-1015">Disulfide bond</keyword>
<dbReference type="AlphaFoldDB" id="A0A1G2LL18"/>
<name>A0A1G2LL18_9BACT</name>
<reference evidence="5 6" key="1">
    <citation type="journal article" date="2016" name="Nat. Commun.">
        <title>Thousands of microbial genomes shed light on interconnected biogeochemical processes in an aquifer system.</title>
        <authorList>
            <person name="Anantharaman K."/>
            <person name="Brown C.T."/>
            <person name="Hug L.A."/>
            <person name="Sharon I."/>
            <person name="Castelle C.J."/>
            <person name="Probst A.J."/>
            <person name="Thomas B.C."/>
            <person name="Singh A."/>
            <person name="Wilkins M.J."/>
            <person name="Karaoz U."/>
            <person name="Brodie E.L."/>
            <person name="Williams K.H."/>
            <person name="Hubbard S.S."/>
            <person name="Banfield J.F."/>
        </authorList>
    </citation>
    <scope>NUCLEOTIDE SEQUENCE [LARGE SCALE GENOMIC DNA]</scope>
</reference>
<evidence type="ECO:0000256" key="2">
    <source>
        <dbReference type="ARBA" id="ARBA00023157"/>
    </source>
</evidence>
<dbReference type="SUPFAM" id="SSF49899">
    <property type="entry name" value="Concanavalin A-like lectins/glucanases"/>
    <property type="match status" value="2"/>
</dbReference>
<dbReference type="GO" id="GO:0001965">
    <property type="term" value="F:G-protein alpha-subunit binding"/>
    <property type="evidence" value="ECO:0007669"/>
    <property type="project" value="TreeGrafter"/>
</dbReference>
<dbReference type="Gene3D" id="2.60.120.200">
    <property type="match status" value="2"/>
</dbReference>
<dbReference type="PANTHER" id="PTHR46682">
    <property type="entry name" value="ADHESION G-PROTEIN COUPLED RECEPTOR V1"/>
    <property type="match status" value="1"/>
</dbReference>
<dbReference type="STRING" id="1802283.A3H71_01300"/>
<evidence type="ECO:0000256" key="3">
    <source>
        <dbReference type="SAM" id="SignalP"/>
    </source>
</evidence>
<evidence type="ECO:0000313" key="6">
    <source>
        <dbReference type="Proteomes" id="UP000179052"/>
    </source>
</evidence>
<proteinExistence type="predicted"/>
<dbReference type="InterPro" id="IPR006558">
    <property type="entry name" value="LamG-like"/>
</dbReference>
<dbReference type="GO" id="GO:0005737">
    <property type="term" value="C:cytoplasm"/>
    <property type="evidence" value="ECO:0007669"/>
    <property type="project" value="TreeGrafter"/>
</dbReference>
<dbReference type="InterPro" id="IPR026919">
    <property type="entry name" value="ADGRV1"/>
</dbReference>
<dbReference type="GO" id="GO:0016020">
    <property type="term" value="C:membrane"/>
    <property type="evidence" value="ECO:0007669"/>
    <property type="project" value="InterPro"/>
</dbReference>
<evidence type="ECO:0000256" key="1">
    <source>
        <dbReference type="ARBA" id="ARBA00022729"/>
    </source>
</evidence>